<gene>
    <name evidence="2" type="ordered locus">Daro_0059</name>
</gene>
<organism evidence="2">
    <name type="scientific">Dechloromonas aromatica (strain RCB)</name>
    <dbReference type="NCBI Taxonomy" id="159087"/>
    <lineage>
        <taxon>Bacteria</taxon>
        <taxon>Pseudomonadati</taxon>
        <taxon>Pseudomonadota</taxon>
        <taxon>Betaproteobacteria</taxon>
        <taxon>Rhodocyclales</taxon>
        <taxon>Azonexaceae</taxon>
        <taxon>Dechloromonas</taxon>
    </lineage>
</organism>
<dbReference type="PANTHER" id="PTHR35841:SF1">
    <property type="entry name" value="PHOSPHONATES-BINDING PERIPLASMIC PROTEIN"/>
    <property type="match status" value="1"/>
</dbReference>
<dbReference type="AlphaFoldDB" id="Q47K13"/>
<dbReference type="KEGG" id="dar:Daro_0059"/>
<dbReference type="Pfam" id="PF12974">
    <property type="entry name" value="Phosphonate-bd"/>
    <property type="match status" value="1"/>
</dbReference>
<dbReference type="STRING" id="159087.Daro_0059"/>
<proteinExistence type="predicted"/>
<dbReference type="eggNOG" id="COG3221">
    <property type="taxonomic scope" value="Bacteria"/>
</dbReference>
<evidence type="ECO:0000256" key="1">
    <source>
        <dbReference type="SAM" id="SignalP"/>
    </source>
</evidence>
<protein>
    <submittedName>
        <fullName evidence="2">ABC-type phosphate/phosphonate transport system periplasmic component-like protein</fullName>
    </submittedName>
</protein>
<reference evidence="2" key="1">
    <citation type="submission" date="2005-08" db="EMBL/GenBank/DDBJ databases">
        <title>Complete sequence of Dechloromonas aromatica RCB.</title>
        <authorList>
            <person name="Salinero K.K."/>
            <person name="Copeland A."/>
            <person name="Lucas S."/>
            <person name="Lapidus A."/>
            <person name="Barry K."/>
            <person name="Detter J.C."/>
            <person name="Glavina T."/>
            <person name="Hammon N."/>
            <person name="Israni S."/>
            <person name="Pitluck S."/>
            <person name="Di Bartolo G."/>
            <person name="Trong S."/>
            <person name="Schmutz J."/>
            <person name="Larimer F."/>
            <person name="Land M."/>
            <person name="Ivanova N."/>
            <person name="Richardson P."/>
        </authorList>
    </citation>
    <scope>NUCLEOTIDE SEQUENCE</scope>
    <source>
        <strain evidence="2">RCB</strain>
    </source>
</reference>
<evidence type="ECO:0000313" key="2">
    <source>
        <dbReference type="EMBL" id="AAZ44818.1"/>
    </source>
</evidence>
<dbReference type="Gene3D" id="3.40.190.10">
    <property type="entry name" value="Periplasmic binding protein-like II"/>
    <property type="match status" value="2"/>
</dbReference>
<keyword evidence="1" id="KW-0732">Signal</keyword>
<dbReference type="HOGENOM" id="CLU_051472_7_1_4"/>
<sequence>MRLITKMIVLAFSLLLCASSLSLADEKLAERRPLTVGLMPYLSTRTLLANYQPIAAALEDALKQPVQLLTAPDFDTFVRRVLDGEYDIALLAPHYARLAIKSYGYTPLLLHKSPIRGVLVSSRAQPLASFNDLRGQNIAIVDRSALLVIAGAITLGENGLTEGSDYHFIETVSHSSALHNAISGKARAALVSYSTLVLAAPELQRDALLWRDIASIPGQFYIAHSRVPPARQLAVKAALLAFEKTPEGQLFFEKTKHGGFREPTAEDYVLLDKMMPETRRLLGNTVR</sequence>
<accession>Q47K13</accession>
<dbReference type="SUPFAM" id="SSF53850">
    <property type="entry name" value="Periplasmic binding protein-like II"/>
    <property type="match status" value="1"/>
</dbReference>
<dbReference type="PANTHER" id="PTHR35841">
    <property type="entry name" value="PHOSPHONATES-BINDING PERIPLASMIC PROTEIN"/>
    <property type="match status" value="1"/>
</dbReference>
<feature type="signal peptide" evidence="1">
    <location>
        <begin position="1"/>
        <end position="24"/>
    </location>
</feature>
<dbReference type="EMBL" id="CP000089">
    <property type="protein sequence ID" value="AAZ44818.1"/>
    <property type="molecule type" value="Genomic_DNA"/>
</dbReference>
<name>Q47K13_DECAR</name>
<feature type="chain" id="PRO_5004233306" evidence="1">
    <location>
        <begin position="25"/>
        <end position="287"/>
    </location>
</feature>